<dbReference type="PANTHER" id="PTHR48022:SF33">
    <property type="entry name" value="SUGAR PERMEASE, PUTATIVE (AFU_ORTHOLOGUE AFUA_6G12040)-RELATED"/>
    <property type="match status" value="1"/>
</dbReference>
<evidence type="ECO:0000256" key="6">
    <source>
        <dbReference type="SAM" id="Phobius"/>
    </source>
</evidence>
<evidence type="ECO:0000256" key="1">
    <source>
        <dbReference type="ARBA" id="ARBA00004141"/>
    </source>
</evidence>
<feature type="transmembrane region" description="Helical" evidence="6">
    <location>
        <begin position="74"/>
        <end position="93"/>
    </location>
</feature>
<feature type="transmembrane region" description="Helical" evidence="6">
    <location>
        <begin position="387"/>
        <end position="407"/>
    </location>
</feature>
<feature type="domain" description="Major facilitator superfamily (MFS) profile" evidence="7">
    <location>
        <begin position="52"/>
        <end position="508"/>
    </location>
</feature>
<feature type="transmembrane region" description="Helical" evidence="6">
    <location>
        <begin position="127"/>
        <end position="144"/>
    </location>
</feature>
<reference evidence="9" key="1">
    <citation type="journal article" date="2016" name="Genome Announc.">
        <title>Draft genome sequences of fungus Aspergillus calidoustus.</title>
        <authorList>
            <person name="Horn F."/>
            <person name="Linde J."/>
            <person name="Mattern D.J."/>
            <person name="Walther G."/>
            <person name="Guthke R."/>
            <person name="Scherlach K."/>
            <person name="Martin K."/>
            <person name="Brakhage A.A."/>
            <person name="Petzke L."/>
            <person name="Valiante V."/>
        </authorList>
    </citation>
    <scope>NUCLEOTIDE SEQUENCE [LARGE SCALE GENOMIC DNA]</scope>
    <source>
        <strain evidence="9">SF006504</strain>
    </source>
</reference>
<comment type="similarity">
    <text evidence="2">Belongs to the major facilitator superfamily. Sugar transporter (TC 2.A.1.1) family.</text>
</comment>
<dbReference type="InterPro" id="IPR020846">
    <property type="entry name" value="MFS_dom"/>
</dbReference>
<dbReference type="GO" id="GO:0005351">
    <property type="term" value="F:carbohydrate:proton symporter activity"/>
    <property type="evidence" value="ECO:0007669"/>
    <property type="project" value="TreeGrafter"/>
</dbReference>
<feature type="transmembrane region" description="Helical" evidence="6">
    <location>
        <begin position="413"/>
        <end position="439"/>
    </location>
</feature>
<dbReference type="InterPro" id="IPR005829">
    <property type="entry name" value="Sugar_transporter_CS"/>
</dbReference>
<dbReference type="InterPro" id="IPR050360">
    <property type="entry name" value="MFS_Sugar_Transporters"/>
</dbReference>
<feature type="transmembrane region" description="Helical" evidence="6">
    <location>
        <begin position="324"/>
        <end position="347"/>
    </location>
</feature>
<evidence type="ECO:0000313" key="8">
    <source>
        <dbReference type="EMBL" id="CEL07222.1"/>
    </source>
</evidence>
<dbReference type="InterPro" id="IPR036259">
    <property type="entry name" value="MFS_trans_sf"/>
</dbReference>
<keyword evidence="4 6" id="KW-1133">Transmembrane helix</keyword>
<dbReference type="SUPFAM" id="SSF103473">
    <property type="entry name" value="MFS general substrate transporter"/>
    <property type="match status" value="1"/>
</dbReference>
<dbReference type="PROSITE" id="PS50850">
    <property type="entry name" value="MFS"/>
    <property type="match status" value="1"/>
</dbReference>
<feature type="transmembrane region" description="Helical" evidence="6">
    <location>
        <begin position="486"/>
        <end position="504"/>
    </location>
</feature>
<name>A0A0U5G684_ASPCI</name>
<dbReference type="Gene3D" id="1.20.1250.20">
    <property type="entry name" value="MFS general substrate transporter like domains"/>
    <property type="match status" value="1"/>
</dbReference>
<dbReference type="OMA" id="SLWTAMS"/>
<feature type="transmembrane region" description="Helical" evidence="6">
    <location>
        <begin position="190"/>
        <end position="209"/>
    </location>
</feature>
<proteinExistence type="inferred from homology"/>
<dbReference type="EMBL" id="CDMC01000009">
    <property type="protein sequence ID" value="CEL07222.1"/>
    <property type="molecule type" value="Genomic_DNA"/>
</dbReference>
<evidence type="ECO:0000259" key="7">
    <source>
        <dbReference type="PROSITE" id="PS50850"/>
    </source>
</evidence>
<comment type="subcellular location">
    <subcellularLocation>
        <location evidence="1">Membrane</location>
        <topology evidence="1">Multi-pass membrane protein</topology>
    </subcellularLocation>
</comment>
<dbReference type="FunFam" id="1.20.1250.20:FF:000078">
    <property type="entry name" value="MFS maltose transporter, putative"/>
    <property type="match status" value="1"/>
</dbReference>
<feature type="transmembrane region" description="Helical" evidence="6">
    <location>
        <begin position="359"/>
        <end position="380"/>
    </location>
</feature>
<keyword evidence="3 6" id="KW-0812">Transmembrane</keyword>
<organism evidence="8 9">
    <name type="scientific">Aspergillus calidoustus</name>
    <dbReference type="NCBI Taxonomy" id="454130"/>
    <lineage>
        <taxon>Eukaryota</taxon>
        <taxon>Fungi</taxon>
        <taxon>Dikarya</taxon>
        <taxon>Ascomycota</taxon>
        <taxon>Pezizomycotina</taxon>
        <taxon>Eurotiomycetes</taxon>
        <taxon>Eurotiomycetidae</taxon>
        <taxon>Eurotiales</taxon>
        <taxon>Aspergillaceae</taxon>
        <taxon>Aspergillus</taxon>
        <taxon>Aspergillus subgen. Nidulantes</taxon>
    </lineage>
</organism>
<evidence type="ECO:0000256" key="4">
    <source>
        <dbReference type="ARBA" id="ARBA00022989"/>
    </source>
</evidence>
<evidence type="ECO:0000313" key="9">
    <source>
        <dbReference type="Proteomes" id="UP000054771"/>
    </source>
</evidence>
<dbReference type="Pfam" id="PF00083">
    <property type="entry name" value="Sugar_tr"/>
    <property type="match status" value="1"/>
</dbReference>
<evidence type="ECO:0000256" key="5">
    <source>
        <dbReference type="ARBA" id="ARBA00023136"/>
    </source>
</evidence>
<dbReference type="InterPro" id="IPR005828">
    <property type="entry name" value="MFS_sugar_transport-like"/>
</dbReference>
<dbReference type="PANTHER" id="PTHR48022">
    <property type="entry name" value="PLASTIDIC GLUCOSE TRANSPORTER 4"/>
    <property type="match status" value="1"/>
</dbReference>
<dbReference type="PROSITE" id="PS00216">
    <property type="entry name" value="SUGAR_TRANSPORT_1"/>
    <property type="match status" value="1"/>
</dbReference>
<dbReference type="GO" id="GO:0016020">
    <property type="term" value="C:membrane"/>
    <property type="evidence" value="ECO:0007669"/>
    <property type="project" value="UniProtKB-SubCell"/>
</dbReference>
<dbReference type="AlphaFoldDB" id="A0A0U5G684"/>
<evidence type="ECO:0000256" key="2">
    <source>
        <dbReference type="ARBA" id="ARBA00010992"/>
    </source>
</evidence>
<gene>
    <name evidence="8" type="ORF">ASPCAL10385</name>
</gene>
<sequence>MGDKDAEAIAAHIEKTMNNTDDAAERGRLIQEQERQLSIWETIKLHPRAVLACSVAFAAGTMFGYDQISNGSTIAMPSFLMYFGNVGPTGLYLPSIWTSLWTSMTSLLQAIGAICIGMISDRFGRKWPGVIAGIVSIAGTAVIYNAKSRGALLAGKMVCGLALGAGMAIGTSYASEVAPFRLRIPIQTTLVLFIVFMQGVALGVVRIFVPNMDEKAFRNVFAIQWAVGGIFAIACLLAPEYDFLSHNALFRYLPFRSPIFLINTGRVDEAKKVIQKLYSSNFSIDDRIAYLVKTISEEQEQERISAGSYLDCFKGTNLKRTLTVMFLYSTANLGGAAFLSQSIYFLLTLGLPSVHIFDISIGGFGLAIIIIVLTGIIGKFVTRRRMLLAGCLINLAFLVVIGCLYYAPGMGPAWAIAVLMNVLISFQTSLMQAVGWPIAAEISSYRLRVKSLSIGVFAQTLSTWITTFTVPYMYNVDSGNLGARTAFPFAGITVLLIAGAYLLVPDTTGLSTEEIDRLYEDKVPVRKFRKYVPQGREEKILAT</sequence>
<keyword evidence="9" id="KW-1185">Reference proteome</keyword>
<evidence type="ECO:0000256" key="3">
    <source>
        <dbReference type="ARBA" id="ARBA00022692"/>
    </source>
</evidence>
<dbReference type="OrthoDB" id="6612291at2759"/>
<feature type="transmembrane region" description="Helical" evidence="6">
    <location>
        <begin position="451"/>
        <end position="474"/>
    </location>
</feature>
<accession>A0A0U5G684</accession>
<dbReference type="Proteomes" id="UP000054771">
    <property type="component" value="Unassembled WGS sequence"/>
</dbReference>
<protein>
    <recommendedName>
        <fullName evidence="7">Major facilitator superfamily (MFS) profile domain-containing protein</fullName>
    </recommendedName>
</protein>
<keyword evidence="5 6" id="KW-0472">Membrane</keyword>
<dbReference type="PROSITE" id="PS00217">
    <property type="entry name" value="SUGAR_TRANSPORT_2"/>
    <property type="match status" value="1"/>
</dbReference>
<feature type="transmembrane region" description="Helical" evidence="6">
    <location>
        <begin position="150"/>
        <end position="169"/>
    </location>
</feature>